<dbReference type="InterPro" id="IPR058996">
    <property type="entry name" value="Toxin-rel_dom"/>
</dbReference>
<dbReference type="AlphaFoldDB" id="A0A1H3KX23"/>
<feature type="domain" description="RelE toxin-related" evidence="1">
    <location>
        <begin position="7"/>
        <end position="68"/>
    </location>
</feature>
<sequence length="86" mass="9670">MSAEPLVSGHCRDRWLDRSDAPSLEPAVLWERGVRIPPEEFNADEARYLPAADVIVIRRGASLLYTVSPYEGVIQDFSQTIKVRSV</sequence>
<proteinExistence type="predicted"/>
<gene>
    <name evidence="2" type="ORF">SAMN04487946_1246</name>
</gene>
<name>A0A1H3KX23_9EURY</name>
<organism evidence="2 3">
    <name type="scientific">Halobellus clavatus</name>
    <dbReference type="NCBI Taxonomy" id="660517"/>
    <lineage>
        <taxon>Archaea</taxon>
        <taxon>Methanobacteriati</taxon>
        <taxon>Methanobacteriota</taxon>
        <taxon>Stenosarchaea group</taxon>
        <taxon>Halobacteria</taxon>
        <taxon>Halobacteriales</taxon>
        <taxon>Haloferacaceae</taxon>
        <taxon>Halobellus</taxon>
    </lineage>
</organism>
<evidence type="ECO:0000259" key="1">
    <source>
        <dbReference type="Pfam" id="PF26442"/>
    </source>
</evidence>
<dbReference type="EMBL" id="FNPB01000024">
    <property type="protein sequence ID" value="SDY56701.1"/>
    <property type="molecule type" value="Genomic_DNA"/>
</dbReference>
<dbReference type="Proteomes" id="UP000199170">
    <property type="component" value="Unassembled WGS sequence"/>
</dbReference>
<dbReference type="Pfam" id="PF26442">
    <property type="entry name" value="Halo_toxin"/>
    <property type="match status" value="1"/>
</dbReference>
<dbReference type="OrthoDB" id="191442at2157"/>
<reference evidence="3" key="1">
    <citation type="submission" date="2016-10" db="EMBL/GenBank/DDBJ databases">
        <authorList>
            <person name="Varghese N."/>
            <person name="Submissions S."/>
        </authorList>
    </citation>
    <scope>NUCLEOTIDE SEQUENCE [LARGE SCALE GENOMIC DNA]</scope>
    <source>
        <strain evidence="3">CGMCC 1.10118</strain>
    </source>
</reference>
<keyword evidence="3" id="KW-1185">Reference proteome</keyword>
<dbReference type="RefSeq" id="WP_089769921.1">
    <property type="nucleotide sequence ID" value="NZ_FNPB01000024.1"/>
</dbReference>
<accession>A0A1H3KX23</accession>
<protein>
    <recommendedName>
        <fullName evidence="1">RelE toxin-related domain-containing protein</fullName>
    </recommendedName>
</protein>
<evidence type="ECO:0000313" key="3">
    <source>
        <dbReference type="Proteomes" id="UP000199170"/>
    </source>
</evidence>
<evidence type="ECO:0000313" key="2">
    <source>
        <dbReference type="EMBL" id="SDY56701.1"/>
    </source>
</evidence>